<dbReference type="InterPro" id="IPR005665">
    <property type="entry name" value="SecF_bac"/>
</dbReference>
<protein>
    <recommendedName>
        <fullName evidence="12">Protein-export membrane protein SecF</fullName>
    </recommendedName>
</protein>
<sequence>MNIIENRKSWFVVSGIIIAIGLISILLQGMNLGIDFAGGTIMEFTFKEKATIKGIREILVDFNLDKKSVVQKTGKKGILIRTKKLDSDTMLALQERIEKKYSSAKMLQTAMVGPTIGRELRAKAGWALLVASLAIVAYISFRFQFRFSIVAILALLHDVLIVMGAFSLLGYEINSPFVAAVLTVVGYSINDTIIIFDRIREKMKFRKRETFAQLNNQAIVETLPRSINTSVTTLLPILAILLLGGATIQNFMIALLIGMLAGTYSSIFIASPLLVAWHKKDEMKMKI</sequence>
<feature type="domain" description="Protein export membrane protein SecD/SecF C-terminal" evidence="13">
    <location>
        <begin position="97"/>
        <end position="279"/>
    </location>
</feature>
<dbReference type="Pfam" id="PF07549">
    <property type="entry name" value="Sec_GG"/>
    <property type="match status" value="1"/>
</dbReference>
<evidence type="ECO:0000259" key="13">
    <source>
        <dbReference type="Pfam" id="PF02355"/>
    </source>
</evidence>
<comment type="similarity">
    <text evidence="11">In the N-terminal section; belongs to the SecD/SecF family. SecD subfamily.</text>
</comment>
<dbReference type="NCBIfam" id="TIGR00966">
    <property type="entry name" value="transloc_SecF"/>
    <property type="match status" value="1"/>
</dbReference>
<evidence type="ECO:0000256" key="10">
    <source>
        <dbReference type="ARBA" id="ARBA00060856"/>
    </source>
</evidence>
<dbReference type="HAMAP" id="MF_01464_B">
    <property type="entry name" value="SecF_B"/>
    <property type="match status" value="1"/>
</dbReference>
<evidence type="ECO:0000256" key="2">
    <source>
        <dbReference type="ARBA" id="ARBA00022448"/>
    </source>
</evidence>
<dbReference type="KEGG" id="hhl:Halha_1852"/>
<dbReference type="InterPro" id="IPR022646">
    <property type="entry name" value="SecD/SecF_CS"/>
</dbReference>
<evidence type="ECO:0000256" key="9">
    <source>
        <dbReference type="ARBA" id="ARBA00059018"/>
    </source>
</evidence>
<dbReference type="PANTHER" id="PTHR30081">
    <property type="entry name" value="PROTEIN-EXPORT MEMBRANE PROTEIN SEC"/>
    <property type="match status" value="1"/>
</dbReference>
<evidence type="ECO:0000256" key="11">
    <source>
        <dbReference type="ARBA" id="ARBA00061053"/>
    </source>
</evidence>
<dbReference type="OrthoDB" id="9805019at2"/>
<dbReference type="InterPro" id="IPR048634">
    <property type="entry name" value="SecD_SecF_C"/>
</dbReference>
<dbReference type="Gene3D" id="1.20.1640.10">
    <property type="entry name" value="Multidrug efflux transporter AcrB transmembrane domain"/>
    <property type="match status" value="1"/>
</dbReference>
<dbReference type="Pfam" id="PF02355">
    <property type="entry name" value="SecD_SecF_C"/>
    <property type="match status" value="1"/>
</dbReference>
<feature type="transmembrane region" description="Helical" evidence="12">
    <location>
        <begin position="124"/>
        <end position="141"/>
    </location>
</feature>
<comment type="similarity">
    <text evidence="10">In the C-terminal section; belongs to the SecD/SecF family. SecF subfamily.</text>
</comment>
<dbReference type="PATRIC" id="fig|748449.3.peg.1783"/>
<comment type="subcellular location">
    <subcellularLocation>
        <location evidence="1 12">Cell membrane</location>
        <topology evidence="1 12">Multi-pass membrane protein</topology>
    </subcellularLocation>
</comment>
<dbReference type="HOGENOM" id="CLU_050012_0_1_9"/>
<feature type="transmembrane region" description="Helical" evidence="12">
    <location>
        <begin position="9"/>
        <end position="27"/>
    </location>
</feature>
<dbReference type="GO" id="GO:0006605">
    <property type="term" value="P:protein targeting"/>
    <property type="evidence" value="ECO:0007669"/>
    <property type="project" value="UniProtKB-UniRule"/>
</dbReference>
<keyword evidence="6 12" id="KW-1133">Transmembrane helix</keyword>
<evidence type="ECO:0000313" key="14">
    <source>
        <dbReference type="EMBL" id="AGB41765.1"/>
    </source>
</evidence>
<dbReference type="PRINTS" id="PR01755">
    <property type="entry name" value="SECFTRNLCASE"/>
</dbReference>
<keyword evidence="7 12" id="KW-0811">Translocation</keyword>
<proteinExistence type="inferred from homology"/>
<accession>L0KB51</accession>
<dbReference type="InterPro" id="IPR022645">
    <property type="entry name" value="SecD/SecF_bac"/>
</dbReference>
<dbReference type="GO" id="GO:0043952">
    <property type="term" value="P:protein transport by the Sec complex"/>
    <property type="evidence" value="ECO:0007669"/>
    <property type="project" value="UniProtKB-UniRule"/>
</dbReference>
<evidence type="ECO:0000256" key="6">
    <source>
        <dbReference type="ARBA" id="ARBA00022989"/>
    </source>
</evidence>
<dbReference type="STRING" id="748449.Halha_1852"/>
<keyword evidence="8 12" id="KW-0472">Membrane</keyword>
<feature type="transmembrane region" description="Helical" evidence="12">
    <location>
        <begin position="177"/>
        <end position="196"/>
    </location>
</feature>
<comment type="function">
    <text evidence="9 12">Part of the Sec protein translocase complex. Interacts with the SecYEG preprotein conducting channel. SecDF uses the proton motive force (PMF) to complete protein translocation after the ATP-dependent function of SecA.</text>
</comment>
<evidence type="ECO:0000256" key="7">
    <source>
        <dbReference type="ARBA" id="ARBA00023010"/>
    </source>
</evidence>
<reference evidence="15" key="1">
    <citation type="submission" date="2012-02" db="EMBL/GenBank/DDBJ databases">
        <title>The complete genome of Halobacteroides halobius DSM 5150.</title>
        <authorList>
            <person name="Lucas S."/>
            <person name="Copeland A."/>
            <person name="Lapidus A."/>
            <person name="Glavina del Rio T."/>
            <person name="Dalin E."/>
            <person name="Tice H."/>
            <person name="Bruce D."/>
            <person name="Goodwin L."/>
            <person name="Pitluck S."/>
            <person name="Peters L."/>
            <person name="Mikhailova N."/>
            <person name="Gu W."/>
            <person name="Kyrpides N."/>
            <person name="Mavromatis K."/>
            <person name="Ivanova N."/>
            <person name="Brettin T."/>
            <person name="Detter J.C."/>
            <person name="Han C."/>
            <person name="Larimer F."/>
            <person name="Land M."/>
            <person name="Hauser L."/>
            <person name="Markowitz V."/>
            <person name="Cheng J.-F."/>
            <person name="Hugenholtz P."/>
            <person name="Woyke T."/>
            <person name="Wu D."/>
            <person name="Tindall B."/>
            <person name="Pomrenke H."/>
            <person name="Brambilla E."/>
            <person name="Klenk H.-P."/>
            <person name="Eisen J.A."/>
        </authorList>
    </citation>
    <scope>NUCLEOTIDE SEQUENCE [LARGE SCALE GENOMIC DNA]</scope>
    <source>
        <strain evidence="15">ATCC 35273 / DSM 5150 / MD-1</strain>
    </source>
</reference>
<dbReference type="RefSeq" id="WP_015327481.1">
    <property type="nucleotide sequence ID" value="NC_019978.1"/>
</dbReference>
<dbReference type="SUPFAM" id="SSF82866">
    <property type="entry name" value="Multidrug efflux transporter AcrB transmembrane domain"/>
    <property type="match status" value="1"/>
</dbReference>
<keyword evidence="4 12" id="KW-0812">Transmembrane</keyword>
<dbReference type="InterPro" id="IPR022813">
    <property type="entry name" value="SecD/SecF_arch_bac"/>
</dbReference>
<comment type="similarity">
    <text evidence="12">Belongs to the SecD/SecF family. SecF subfamily.</text>
</comment>
<evidence type="ECO:0000256" key="4">
    <source>
        <dbReference type="ARBA" id="ARBA00022692"/>
    </source>
</evidence>
<comment type="subunit">
    <text evidence="12">Forms a complex with SecD. Part of the essential Sec protein translocation apparatus which comprises SecA, SecYEG and auxiliary proteins SecDF. Other proteins may also be involved.</text>
</comment>
<dbReference type="eggNOG" id="COG0341">
    <property type="taxonomic scope" value="Bacteria"/>
</dbReference>
<name>L0KB51_HALHC</name>
<keyword evidence="5 12" id="KW-0653">Protein transport</keyword>
<feature type="transmembrane region" description="Helical" evidence="12">
    <location>
        <begin position="252"/>
        <end position="277"/>
    </location>
</feature>
<dbReference type="GO" id="GO:0005886">
    <property type="term" value="C:plasma membrane"/>
    <property type="evidence" value="ECO:0007669"/>
    <property type="project" value="UniProtKB-SubCell"/>
</dbReference>
<evidence type="ECO:0000313" key="15">
    <source>
        <dbReference type="Proteomes" id="UP000010880"/>
    </source>
</evidence>
<evidence type="ECO:0000256" key="1">
    <source>
        <dbReference type="ARBA" id="ARBA00004651"/>
    </source>
</evidence>
<keyword evidence="3 12" id="KW-1003">Cell membrane</keyword>
<evidence type="ECO:0000256" key="5">
    <source>
        <dbReference type="ARBA" id="ARBA00022927"/>
    </source>
</evidence>
<dbReference type="NCBIfam" id="TIGR00916">
    <property type="entry name" value="2A0604s01"/>
    <property type="match status" value="1"/>
</dbReference>
<organism evidence="14 15">
    <name type="scientific">Halobacteroides halobius (strain ATCC 35273 / DSM 5150 / MD-1)</name>
    <dbReference type="NCBI Taxonomy" id="748449"/>
    <lineage>
        <taxon>Bacteria</taxon>
        <taxon>Bacillati</taxon>
        <taxon>Bacillota</taxon>
        <taxon>Clostridia</taxon>
        <taxon>Halanaerobiales</taxon>
        <taxon>Halobacteroidaceae</taxon>
        <taxon>Halobacteroides</taxon>
    </lineage>
</organism>
<dbReference type="GO" id="GO:0065002">
    <property type="term" value="P:intracellular protein transmembrane transport"/>
    <property type="evidence" value="ECO:0007669"/>
    <property type="project" value="UniProtKB-UniRule"/>
</dbReference>
<dbReference type="FunFam" id="1.20.1640.10:FF:000024">
    <property type="entry name" value="Multifunctional fusion protein"/>
    <property type="match status" value="1"/>
</dbReference>
<dbReference type="InterPro" id="IPR055344">
    <property type="entry name" value="SecD_SecF_C_bact"/>
</dbReference>
<dbReference type="Proteomes" id="UP000010880">
    <property type="component" value="Chromosome"/>
</dbReference>
<dbReference type="GO" id="GO:0015450">
    <property type="term" value="F:protein-transporting ATPase activity"/>
    <property type="evidence" value="ECO:0007669"/>
    <property type="project" value="InterPro"/>
</dbReference>
<keyword evidence="2 12" id="KW-0813">Transport</keyword>
<feature type="transmembrane region" description="Helical" evidence="12">
    <location>
        <begin position="148"/>
        <end position="171"/>
    </location>
</feature>
<evidence type="ECO:0000256" key="12">
    <source>
        <dbReference type="HAMAP-Rule" id="MF_01464"/>
    </source>
</evidence>
<dbReference type="PANTHER" id="PTHR30081:SF8">
    <property type="entry name" value="PROTEIN TRANSLOCASE SUBUNIT SECF"/>
    <property type="match status" value="1"/>
</dbReference>
<gene>
    <name evidence="12" type="primary">secF</name>
    <name evidence="14" type="ordered locus">Halha_1852</name>
</gene>
<dbReference type="AlphaFoldDB" id="L0KB51"/>
<keyword evidence="15" id="KW-1185">Reference proteome</keyword>
<feature type="transmembrane region" description="Helical" evidence="12">
    <location>
        <begin position="227"/>
        <end position="246"/>
    </location>
</feature>
<evidence type="ECO:0000256" key="8">
    <source>
        <dbReference type="ARBA" id="ARBA00023136"/>
    </source>
</evidence>
<dbReference type="EMBL" id="CP003359">
    <property type="protein sequence ID" value="AGB41765.1"/>
    <property type="molecule type" value="Genomic_DNA"/>
</dbReference>
<evidence type="ECO:0000256" key="3">
    <source>
        <dbReference type="ARBA" id="ARBA00022475"/>
    </source>
</evidence>